<dbReference type="GO" id="GO:0004177">
    <property type="term" value="F:aminopeptidase activity"/>
    <property type="evidence" value="ECO:0007669"/>
    <property type="project" value="TreeGrafter"/>
</dbReference>
<dbReference type="EMBL" id="PJQL01002350">
    <property type="protein sequence ID" value="RCH84495.1"/>
    <property type="molecule type" value="Genomic_DNA"/>
</dbReference>
<evidence type="ECO:0000313" key="3">
    <source>
        <dbReference type="EMBL" id="RCH84495.1"/>
    </source>
</evidence>
<organism evidence="3 4">
    <name type="scientific">Rhizopus azygosporus</name>
    <name type="common">Rhizopus microsporus var. azygosporus</name>
    <dbReference type="NCBI Taxonomy" id="86630"/>
    <lineage>
        <taxon>Eukaryota</taxon>
        <taxon>Fungi</taxon>
        <taxon>Fungi incertae sedis</taxon>
        <taxon>Mucoromycota</taxon>
        <taxon>Mucoromycotina</taxon>
        <taxon>Mucoromycetes</taxon>
        <taxon>Mucorales</taxon>
        <taxon>Mucorineae</taxon>
        <taxon>Rhizopodaceae</taxon>
        <taxon>Rhizopus</taxon>
    </lineage>
</organism>
<protein>
    <submittedName>
        <fullName evidence="3">Uncharacterized protein</fullName>
    </submittedName>
</protein>
<dbReference type="OrthoDB" id="5598885at2759"/>
<name>A0A367J3J7_RHIAZ</name>
<dbReference type="InterPro" id="IPR050247">
    <property type="entry name" value="Met_Aminopeptidase_Type2"/>
</dbReference>
<gene>
    <name evidence="3" type="ORF">CU097_009168</name>
</gene>
<evidence type="ECO:0000256" key="2">
    <source>
        <dbReference type="SAM" id="MobiDB-lite"/>
    </source>
</evidence>
<sequence length="88" mass="9823">MVTAEEVNQVAEKLEETQIESAEENNDQATEDTGAGSETAAKKKKKNKKKKKGPKTQTEPPTVPVSKIYTNKVYPVGECHDYVNEYSY</sequence>
<dbReference type="Proteomes" id="UP000252139">
    <property type="component" value="Unassembled WGS sequence"/>
</dbReference>
<comment type="caution">
    <text evidence="3">The sequence shown here is derived from an EMBL/GenBank/DDBJ whole genome shotgun (WGS) entry which is preliminary data.</text>
</comment>
<dbReference type="GO" id="GO:0008235">
    <property type="term" value="F:metalloexopeptidase activity"/>
    <property type="evidence" value="ECO:0007669"/>
    <property type="project" value="TreeGrafter"/>
</dbReference>
<dbReference type="STRING" id="86630.A0A367J3J7"/>
<feature type="compositionally biased region" description="Acidic residues" evidence="2">
    <location>
        <begin position="17"/>
        <end position="30"/>
    </location>
</feature>
<reference evidence="3 4" key="1">
    <citation type="journal article" date="2018" name="G3 (Bethesda)">
        <title>Phylogenetic and Phylogenomic Definition of Rhizopus Species.</title>
        <authorList>
            <person name="Gryganskyi A.P."/>
            <person name="Golan J."/>
            <person name="Dolatabadi S."/>
            <person name="Mondo S."/>
            <person name="Robb S."/>
            <person name="Idnurm A."/>
            <person name="Muszewska A."/>
            <person name="Steczkiewicz K."/>
            <person name="Masonjones S."/>
            <person name="Liao H.L."/>
            <person name="Gajdeczka M.T."/>
            <person name="Anike F."/>
            <person name="Vuek A."/>
            <person name="Anishchenko I.M."/>
            <person name="Voigt K."/>
            <person name="de Hoog G.S."/>
            <person name="Smith M.E."/>
            <person name="Heitman J."/>
            <person name="Vilgalys R."/>
            <person name="Stajich J.E."/>
        </authorList>
    </citation>
    <scope>NUCLEOTIDE SEQUENCE [LARGE SCALE GENOMIC DNA]</scope>
    <source>
        <strain evidence="3 4">CBS 357.93</strain>
    </source>
</reference>
<dbReference type="GO" id="GO:0005737">
    <property type="term" value="C:cytoplasm"/>
    <property type="evidence" value="ECO:0007669"/>
    <property type="project" value="TreeGrafter"/>
</dbReference>
<evidence type="ECO:0000256" key="1">
    <source>
        <dbReference type="ARBA" id="ARBA00022801"/>
    </source>
</evidence>
<keyword evidence="4" id="KW-1185">Reference proteome</keyword>
<keyword evidence="1" id="KW-0378">Hydrolase</keyword>
<dbReference type="PANTHER" id="PTHR45777:SF2">
    <property type="entry name" value="METHIONINE AMINOPEPTIDASE 2"/>
    <property type="match status" value="1"/>
</dbReference>
<dbReference type="PANTHER" id="PTHR45777">
    <property type="entry name" value="METHIONINE AMINOPEPTIDASE 2"/>
    <property type="match status" value="1"/>
</dbReference>
<feature type="region of interest" description="Disordered" evidence="2">
    <location>
        <begin position="1"/>
        <end position="64"/>
    </location>
</feature>
<evidence type="ECO:0000313" key="4">
    <source>
        <dbReference type="Proteomes" id="UP000252139"/>
    </source>
</evidence>
<feature type="compositionally biased region" description="Basic residues" evidence="2">
    <location>
        <begin position="42"/>
        <end position="54"/>
    </location>
</feature>
<proteinExistence type="predicted"/>
<accession>A0A367J3J7</accession>
<dbReference type="AlphaFoldDB" id="A0A367J3J7"/>